<protein>
    <recommendedName>
        <fullName evidence="4">HEAT repeat protein</fullName>
    </recommendedName>
</protein>
<name>A0ABN1T9A9_9ACTN</name>
<evidence type="ECO:0008006" key="4">
    <source>
        <dbReference type="Google" id="ProtNLM"/>
    </source>
</evidence>
<gene>
    <name evidence="2" type="ORF">GCM10009665_77640</name>
</gene>
<reference evidence="2 3" key="1">
    <citation type="journal article" date="2019" name="Int. J. Syst. Evol. Microbiol.">
        <title>The Global Catalogue of Microorganisms (GCM) 10K type strain sequencing project: providing services to taxonomists for standard genome sequencing and annotation.</title>
        <authorList>
            <consortium name="The Broad Institute Genomics Platform"/>
            <consortium name="The Broad Institute Genome Sequencing Center for Infectious Disease"/>
            <person name="Wu L."/>
            <person name="Ma J."/>
        </authorList>
    </citation>
    <scope>NUCLEOTIDE SEQUENCE [LARGE SCALE GENOMIC DNA]</scope>
    <source>
        <strain evidence="2 3">JCM 13004</strain>
    </source>
</reference>
<comment type="caution">
    <text evidence="2">The sequence shown here is derived from an EMBL/GenBank/DDBJ whole genome shotgun (WGS) entry which is preliminary data.</text>
</comment>
<proteinExistence type="predicted"/>
<dbReference type="EMBL" id="BAAALF010000358">
    <property type="protein sequence ID" value="GAA1069893.1"/>
    <property type="molecule type" value="Genomic_DNA"/>
</dbReference>
<feature type="region of interest" description="Disordered" evidence="1">
    <location>
        <begin position="385"/>
        <end position="406"/>
    </location>
</feature>
<evidence type="ECO:0000256" key="1">
    <source>
        <dbReference type="SAM" id="MobiDB-lite"/>
    </source>
</evidence>
<dbReference type="RefSeq" id="WP_344447038.1">
    <property type="nucleotide sequence ID" value="NZ_BAAALF010000358.1"/>
</dbReference>
<organism evidence="2 3">
    <name type="scientific">Kitasatospora nipponensis</name>
    <dbReference type="NCBI Taxonomy" id="258049"/>
    <lineage>
        <taxon>Bacteria</taxon>
        <taxon>Bacillati</taxon>
        <taxon>Actinomycetota</taxon>
        <taxon>Actinomycetes</taxon>
        <taxon>Kitasatosporales</taxon>
        <taxon>Streptomycetaceae</taxon>
        <taxon>Kitasatospora</taxon>
    </lineage>
</organism>
<keyword evidence="3" id="KW-1185">Reference proteome</keyword>
<sequence>MTEALVAAAHPRADALLTVLAVDEPSALCRAVDRWSHDPRPERQVAAAVRALLVAPYAAGAGLDLLRHTARALLARDDQPGLHGAALALLVRDPLTRGRHLPAALRAFAADDPFVGAQVLGPALESDPEPVLAAVEARLARPGGGAAAVLRVLARAPAPAGRAGAPDGLPDPATRLVGRLLRGHPEWAELVAGYLDGRLALGRAARGDLTALLGARPGDRPAPVRRAFALVLAADGAADGAVARAVGEAPEEAVDPGVGEAPGLRRELLDRLLATEQDPAVLEPTLERVAAPGAATEPRRARAVVARIVDAWARAEAPPERLDALLVRCAGRSAAFAQLLAEWPPEDRPPVGGPLLAAMRALLARGRDPQYAAAEAERAPLRTAVVGPPRAGGVPVPGRGAAHGTL</sequence>
<evidence type="ECO:0000313" key="3">
    <source>
        <dbReference type="Proteomes" id="UP001500037"/>
    </source>
</evidence>
<evidence type="ECO:0000313" key="2">
    <source>
        <dbReference type="EMBL" id="GAA1069893.1"/>
    </source>
</evidence>
<accession>A0ABN1T9A9</accession>
<dbReference type="Proteomes" id="UP001500037">
    <property type="component" value="Unassembled WGS sequence"/>
</dbReference>